<accession>A0ABQ1QGK5</accession>
<evidence type="ECO:0000313" key="2">
    <source>
        <dbReference type="Proteomes" id="UP000617355"/>
    </source>
</evidence>
<comment type="caution">
    <text evidence="1">The sequence shown here is derived from an EMBL/GenBank/DDBJ whole genome shotgun (WGS) entry which is preliminary data.</text>
</comment>
<organism evidence="1 2">
    <name type="scientific">Sinisalibacter lacisalsi</name>
    <dbReference type="NCBI Taxonomy" id="1526570"/>
    <lineage>
        <taxon>Bacteria</taxon>
        <taxon>Pseudomonadati</taxon>
        <taxon>Pseudomonadota</taxon>
        <taxon>Alphaproteobacteria</taxon>
        <taxon>Rhodobacterales</taxon>
        <taxon>Roseobacteraceae</taxon>
        <taxon>Sinisalibacter</taxon>
    </lineage>
</organism>
<proteinExistence type="predicted"/>
<name>A0ABQ1QGK5_9RHOB</name>
<protein>
    <submittedName>
        <fullName evidence="1">Uncharacterized protein</fullName>
    </submittedName>
</protein>
<dbReference type="SUPFAM" id="SSF50685">
    <property type="entry name" value="Barwin-like endoglucanases"/>
    <property type="match status" value="1"/>
</dbReference>
<dbReference type="EMBL" id="BMGI01000001">
    <property type="protein sequence ID" value="GGD27013.1"/>
    <property type="molecule type" value="Genomic_DNA"/>
</dbReference>
<dbReference type="InterPro" id="IPR036908">
    <property type="entry name" value="RlpA-like_sf"/>
</dbReference>
<gene>
    <name evidence="1" type="ORF">GCM10011358_09180</name>
</gene>
<reference evidence="2" key="1">
    <citation type="journal article" date="2019" name="Int. J. Syst. Evol. Microbiol.">
        <title>The Global Catalogue of Microorganisms (GCM) 10K type strain sequencing project: providing services to taxonomists for standard genome sequencing and annotation.</title>
        <authorList>
            <consortium name="The Broad Institute Genomics Platform"/>
            <consortium name="The Broad Institute Genome Sequencing Center for Infectious Disease"/>
            <person name="Wu L."/>
            <person name="Ma J."/>
        </authorList>
    </citation>
    <scope>NUCLEOTIDE SEQUENCE [LARGE SCALE GENOMIC DNA]</scope>
    <source>
        <strain evidence="2">CGMCC 1.12922</strain>
    </source>
</reference>
<sequence>MKKLAGSKTKISKNKNHYRKTRMILRSIARPLGGAKPRSTLISPKTTTAEGEQSMVQPKVFALFMAVALQLLPTATAAQATVTCEGDWQRARLTSYESYPEPGSEECTKYNGCKWEGLFAGVNGKKSESWVAQRNIAAVHQKHWNQFRGKMLRLRQGAREIVVQVLDLCSDADCNGCCTNNLGGDGYLIDIEKYTMSRFGSGSGVVEFQVCG</sequence>
<dbReference type="Proteomes" id="UP000617355">
    <property type="component" value="Unassembled WGS sequence"/>
</dbReference>
<evidence type="ECO:0000313" key="1">
    <source>
        <dbReference type="EMBL" id="GGD27013.1"/>
    </source>
</evidence>
<keyword evidence="2" id="KW-1185">Reference proteome</keyword>